<protein>
    <submittedName>
        <fullName evidence="2">Uncharacterized protein</fullName>
    </submittedName>
</protein>
<accession>A0A507BJV7</accession>
<keyword evidence="1" id="KW-0732">Signal</keyword>
<dbReference type="AlphaFoldDB" id="A0A507BJV7"/>
<evidence type="ECO:0000256" key="1">
    <source>
        <dbReference type="SAM" id="SignalP"/>
    </source>
</evidence>
<proteinExistence type="predicted"/>
<dbReference type="Proteomes" id="UP000319257">
    <property type="component" value="Unassembled WGS sequence"/>
</dbReference>
<gene>
    <name evidence="2" type="ORF">E0L32_003540</name>
</gene>
<dbReference type="STRING" id="1093900.A0A507BJV7"/>
<evidence type="ECO:0000313" key="3">
    <source>
        <dbReference type="Proteomes" id="UP000319257"/>
    </source>
</evidence>
<name>A0A507BJV7_9PEZI</name>
<dbReference type="GeneID" id="41970987"/>
<keyword evidence="3" id="KW-1185">Reference proteome</keyword>
<feature type="chain" id="PRO_5021398602" evidence="1">
    <location>
        <begin position="18"/>
        <end position="185"/>
    </location>
</feature>
<dbReference type="EMBL" id="SKBQ01000015">
    <property type="protein sequence ID" value="TPX16978.1"/>
    <property type="molecule type" value="Genomic_DNA"/>
</dbReference>
<dbReference type="RefSeq" id="XP_030998689.1">
    <property type="nucleotide sequence ID" value="XM_031137852.1"/>
</dbReference>
<sequence length="185" mass="19776">MKFSLLLLPAAFSAVYGTQFMDRRADKHCAPGNNCQRGVGGTNGVKPPLTSRMADCSKLNTVTVSPYTITTISTTTVLERAQIPTARRAAPPPQKRQDAGATTIEPTEVPTYATYCKSASAYYSACSCAGVTAVTTTLPTPTSYTSTTTVSICPAKRAVKRAAGVFGYEMAEDFDHVQWDGIKLF</sequence>
<evidence type="ECO:0000313" key="2">
    <source>
        <dbReference type="EMBL" id="TPX16978.1"/>
    </source>
</evidence>
<comment type="caution">
    <text evidence="2">The sequence shown here is derived from an EMBL/GenBank/DDBJ whole genome shotgun (WGS) entry which is preliminary data.</text>
</comment>
<feature type="signal peptide" evidence="1">
    <location>
        <begin position="1"/>
        <end position="17"/>
    </location>
</feature>
<dbReference type="InParanoid" id="A0A507BJV7"/>
<dbReference type="OrthoDB" id="3563678at2759"/>
<reference evidence="2 3" key="1">
    <citation type="submission" date="2019-06" db="EMBL/GenBank/DDBJ databases">
        <title>Draft genome sequence of the filamentous fungus Phialemoniopsis curvata isolated from diesel fuel.</title>
        <authorList>
            <person name="Varaljay V.A."/>
            <person name="Lyon W.J."/>
            <person name="Crouch A.L."/>
            <person name="Drake C.E."/>
            <person name="Hollomon J.M."/>
            <person name="Nadeau L.J."/>
            <person name="Nunn H.S."/>
            <person name="Stevenson B.S."/>
            <person name="Bojanowski C.L."/>
            <person name="Crookes-Goodson W.J."/>
        </authorList>
    </citation>
    <scope>NUCLEOTIDE SEQUENCE [LARGE SCALE GENOMIC DNA]</scope>
    <source>
        <strain evidence="2 3">D216</strain>
    </source>
</reference>
<organism evidence="2 3">
    <name type="scientific">Thyridium curvatum</name>
    <dbReference type="NCBI Taxonomy" id="1093900"/>
    <lineage>
        <taxon>Eukaryota</taxon>
        <taxon>Fungi</taxon>
        <taxon>Dikarya</taxon>
        <taxon>Ascomycota</taxon>
        <taxon>Pezizomycotina</taxon>
        <taxon>Sordariomycetes</taxon>
        <taxon>Sordariomycetidae</taxon>
        <taxon>Thyridiales</taxon>
        <taxon>Thyridiaceae</taxon>
        <taxon>Thyridium</taxon>
    </lineage>
</organism>